<dbReference type="AlphaFoldDB" id="A0A9J7E3Q9"/>
<evidence type="ECO:0000259" key="1">
    <source>
        <dbReference type="Pfam" id="PF09588"/>
    </source>
</evidence>
<protein>
    <submittedName>
        <fullName evidence="3">Uncharacterized protein LOC111354349</fullName>
    </submittedName>
</protein>
<dbReference type="GeneID" id="111354349"/>
<proteinExistence type="predicted"/>
<dbReference type="PANTHER" id="PTHR39953">
    <property type="entry name" value="RE54151P"/>
    <property type="match status" value="1"/>
</dbReference>
<dbReference type="PANTHER" id="PTHR39953:SF1">
    <property type="entry name" value="RE54151P"/>
    <property type="match status" value="1"/>
</dbReference>
<dbReference type="InterPro" id="IPR017482">
    <property type="entry name" value="Lambda-type_endonuclease"/>
</dbReference>
<sequence length="435" mass="49437">MEGGFVKADNTNLPRVSALMIGKFFAANPDFCSAELRNVKTLISGRESYGDDAIGYVQLRREQSTCIVKCTVCPEHRVRCKAYAATLVVNEEEEVVTSVKCHDCPASEGGCKHAVAFLMWLHRRSEEPPCTSIECYWRKSNLSKVGTSIKILTARDMAKRKPKEFEEEPQLMIEFVEECKKRKINTCQILKHETEYPGGLGTVLSMHSLIINHCDENCETFLKKISHHFNKDNIKTAERDTQSQHNSGLWHELRYGRITASKCYEVSRCKTIDGALVSVILGARTPETTAIIRGRKLEAQVRKTVQQMLGIKIKTCGLYISEKFPMIAASPDGINERTTFEIKCPTTDKTSENYINKKGEITEKYRAQVQIQMYCAQVTECYFCVASCDFENNKNVTLVKVNYDEQYVITLLDSVVSFWKSNIFPVLYKTVMITQ</sequence>
<dbReference type="InterPro" id="IPR019080">
    <property type="entry name" value="YqaJ_viral_recombinase"/>
</dbReference>
<dbReference type="InterPro" id="IPR011604">
    <property type="entry name" value="PDDEXK-like_dom_sf"/>
</dbReference>
<organism evidence="2 3">
    <name type="scientific">Spodoptera litura</name>
    <name type="common">Asian cotton leafworm</name>
    <dbReference type="NCBI Taxonomy" id="69820"/>
    <lineage>
        <taxon>Eukaryota</taxon>
        <taxon>Metazoa</taxon>
        <taxon>Ecdysozoa</taxon>
        <taxon>Arthropoda</taxon>
        <taxon>Hexapoda</taxon>
        <taxon>Insecta</taxon>
        <taxon>Pterygota</taxon>
        <taxon>Neoptera</taxon>
        <taxon>Endopterygota</taxon>
        <taxon>Lepidoptera</taxon>
        <taxon>Glossata</taxon>
        <taxon>Ditrysia</taxon>
        <taxon>Noctuoidea</taxon>
        <taxon>Noctuidae</taxon>
        <taxon>Amphipyrinae</taxon>
        <taxon>Spodoptera</taxon>
    </lineage>
</organism>
<dbReference type="KEGG" id="sliu:111354349"/>
<name>A0A9J7E3Q9_SPOLT</name>
<dbReference type="Pfam" id="PF09588">
    <property type="entry name" value="YqaJ"/>
    <property type="match status" value="1"/>
</dbReference>
<dbReference type="InterPro" id="IPR011335">
    <property type="entry name" value="Restrct_endonuc-II-like"/>
</dbReference>
<evidence type="ECO:0000313" key="3">
    <source>
        <dbReference type="RefSeq" id="XP_022823546.1"/>
    </source>
</evidence>
<dbReference type="Proteomes" id="UP000301870">
    <property type="component" value="Chromosome 18"/>
</dbReference>
<dbReference type="RefSeq" id="XP_022823546.1">
    <property type="nucleotide sequence ID" value="XM_022967778.1"/>
</dbReference>
<dbReference type="SUPFAM" id="SSF52980">
    <property type="entry name" value="Restriction endonuclease-like"/>
    <property type="match status" value="1"/>
</dbReference>
<reference evidence="3" key="1">
    <citation type="submission" date="2025-08" db="UniProtKB">
        <authorList>
            <consortium name="RefSeq"/>
        </authorList>
    </citation>
    <scope>IDENTIFICATION</scope>
    <source>
        <strain evidence="3">Ishihara</strain>
        <tissue evidence="3">Whole body</tissue>
    </source>
</reference>
<gene>
    <name evidence="3" type="primary">LOC111354349</name>
</gene>
<dbReference type="NCBIfam" id="TIGR03033">
    <property type="entry name" value="phage_rel_nuc"/>
    <property type="match status" value="1"/>
</dbReference>
<dbReference type="Gene3D" id="3.90.320.10">
    <property type="match status" value="1"/>
</dbReference>
<keyword evidence="2" id="KW-1185">Reference proteome</keyword>
<dbReference type="GO" id="GO:0006281">
    <property type="term" value="P:DNA repair"/>
    <property type="evidence" value="ECO:0007669"/>
    <property type="project" value="UniProtKB-ARBA"/>
</dbReference>
<evidence type="ECO:0000313" key="2">
    <source>
        <dbReference type="Proteomes" id="UP000301870"/>
    </source>
</evidence>
<feature type="domain" description="YqaJ viral recombinase" evidence="1">
    <location>
        <begin position="250"/>
        <end position="377"/>
    </location>
</feature>
<accession>A0A9J7E3Q9</accession>
<dbReference type="CDD" id="cd22343">
    <property type="entry name" value="PDDEXK_lambda_exonuclease-like"/>
    <property type="match status" value="1"/>
</dbReference>